<evidence type="ECO:0000313" key="6">
    <source>
        <dbReference type="Proteomes" id="UP001321526"/>
    </source>
</evidence>
<evidence type="ECO:0000313" key="5">
    <source>
        <dbReference type="EMBL" id="WFF40415.1"/>
    </source>
</evidence>
<dbReference type="Gene3D" id="2.10.109.10">
    <property type="entry name" value="Umud Fragment, subunit A"/>
    <property type="match status" value="1"/>
</dbReference>
<dbReference type="SUPFAM" id="SSF51306">
    <property type="entry name" value="LexA/Signal peptidase"/>
    <property type="match status" value="1"/>
</dbReference>
<proteinExistence type="predicted"/>
<dbReference type="CDD" id="cd00093">
    <property type="entry name" value="HTH_XRE"/>
    <property type="match status" value="1"/>
</dbReference>
<dbReference type="PROSITE" id="PS50943">
    <property type="entry name" value="HTH_CROC1"/>
    <property type="match status" value="1"/>
</dbReference>
<dbReference type="PANTHER" id="PTHR40661">
    <property type="match status" value="1"/>
</dbReference>
<gene>
    <name evidence="5" type="ORF">EVC62_02255</name>
</gene>
<dbReference type="SMART" id="SM00530">
    <property type="entry name" value="HTH_XRE"/>
    <property type="match status" value="1"/>
</dbReference>
<dbReference type="PANTHER" id="PTHR40661:SF3">
    <property type="entry name" value="FELS-1 PROPHAGE TRANSCRIPTIONAL REGULATOR"/>
    <property type="match status" value="1"/>
</dbReference>
<name>A0ABY8FCB8_9GAMM</name>
<evidence type="ECO:0000256" key="2">
    <source>
        <dbReference type="ARBA" id="ARBA00023125"/>
    </source>
</evidence>
<feature type="domain" description="HTH cro/C1-type" evidence="4">
    <location>
        <begin position="8"/>
        <end position="63"/>
    </location>
</feature>
<dbReference type="SUPFAM" id="SSF47413">
    <property type="entry name" value="lambda repressor-like DNA-binding domains"/>
    <property type="match status" value="1"/>
</dbReference>
<dbReference type="CDD" id="cd06529">
    <property type="entry name" value="S24_LexA-like"/>
    <property type="match status" value="1"/>
</dbReference>
<evidence type="ECO:0000256" key="1">
    <source>
        <dbReference type="ARBA" id="ARBA00023015"/>
    </source>
</evidence>
<keyword evidence="3" id="KW-0804">Transcription</keyword>
<keyword evidence="2" id="KW-0238">DNA-binding</keyword>
<dbReference type="InterPro" id="IPR039418">
    <property type="entry name" value="LexA-like"/>
</dbReference>
<keyword evidence="1" id="KW-0805">Transcription regulation</keyword>
<dbReference type="Gene3D" id="1.10.260.40">
    <property type="entry name" value="lambda repressor-like DNA-binding domains"/>
    <property type="match status" value="1"/>
</dbReference>
<evidence type="ECO:0000256" key="3">
    <source>
        <dbReference type="ARBA" id="ARBA00023163"/>
    </source>
</evidence>
<reference evidence="5 6" key="1">
    <citation type="submission" date="2019-01" db="EMBL/GenBank/DDBJ databases">
        <title>Genome sequence of Salinicola endophyticus REST5.</title>
        <authorList>
            <person name="Nascimento F.X."/>
        </authorList>
    </citation>
    <scope>NUCLEOTIDE SEQUENCE [LARGE SCALE GENOMIC DNA]</scope>
    <source>
        <strain evidence="5 6">REST5</strain>
    </source>
</reference>
<keyword evidence="6" id="KW-1185">Reference proteome</keyword>
<dbReference type="InterPro" id="IPR036286">
    <property type="entry name" value="LexA/Signal_pep-like_sf"/>
</dbReference>
<accession>A0ABY8FCB8</accession>
<protein>
    <submittedName>
        <fullName evidence="5">Helix-turn-helix domain-containing protein</fullName>
    </submittedName>
</protein>
<dbReference type="InterPro" id="IPR001387">
    <property type="entry name" value="Cro/C1-type_HTH"/>
</dbReference>
<dbReference type="Pfam" id="PF00717">
    <property type="entry name" value="Peptidase_S24"/>
    <property type="match status" value="1"/>
</dbReference>
<sequence>METLGQRIQRLRKRNNLTQAKFAEACGWESISRVGNYERDTREPSLDDLRKMARVLGVSLMEVIGEDSDGTAQPLNTLDHLSIAAAEPELTGKFEAREANSTPPTYPLPRQWLKSGRYDPRFLRLIYAPDQGMEPTIQPGDACILDIRRTHPVDRGIYLIRRGNGDLATRRLVSLVAGAYLLQADNPHKTYFPNESINEDQLAYLPILGRIIWRGGEL</sequence>
<dbReference type="InterPro" id="IPR015927">
    <property type="entry name" value="Peptidase_S24_S26A/B/C"/>
</dbReference>
<evidence type="ECO:0000259" key="4">
    <source>
        <dbReference type="PROSITE" id="PS50943"/>
    </source>
</evidence>
<organism evidence="5 6">
    <name type="scientific">Salinicola endophyticus</name>
    <dbReference type="NCBI Taxonomy" id="1949083"/>
    <lineage>
        <taxon>Bacteria</taxon>
        <taxon>Pseudomonadati</taxon>
        <taxon>Pseudomonadota</taxon>
        <taxon>Gammaproteobacteria</taxon>
        <taxon>Oceanospirillales</taxon>
        <taxon>Halomonadaceae</taxon>
        <taxon>Salinicola</taxon>
    </lineage>
</organism>
<dbReference type="RefSeq" id="WP_282235657.1">
    <property type="nucleotide sequence ID" value="NZ_CP035631.1"/>
</dbReference>
<dbReference type="Pfam" id="PF01381">
    <property type="entry name" value="HTH_3"/>
    <property type="match status" value="1"/>
</dbReference>
<dbReference type="Proteomes" id="UP001321526">
    <property type="component" value="Chromosome"/>
</dbReference>
<dbReference type="EMBL" id="CP035631">
    <property type="protein sequence ID" value="WFF40415.1"/>
    <property type="molecule type" value="Genomic_DNA"/>
</dbReference>
<dbReference type="InterPro" id="IPR010982">
    <property type="entry name" value="Lambda_DNA-bd_dom_sf"/>
</dbReference>